<dbReference type="Gene3D" id="1.10.1380.10">
    <property type="entry name" value="Neutral endopeptidase , domain2"/>
    <property type="match status" value="1"/>
</dbReference>
<evidence type="ECO:0000256" key="1">
    <source>
        <dbReference type="ARBA" id="ARBA00001947"/>
    </source>
</evidence>
<dbReference type="InterPro" id="IPR008753">
    <property type="entry name" value="Peptidase_M13_N"/>
</dbReference>
<dbReference type="InterPro" id="IPR042089">
    <property type="entry name" value="Peptidase_M13_dom_2"/>
</dbReference>
<keyword evidence="6" id="KW-0862">Zinc</keyword>
<dbReference type="GO" id="GO:0005886">
    <property type="term" value="C:plasma membrane"/>
    <property type="evidence" value="ECO:0007669"/>
    <property type="project" value="TreeGrafter"/>
</dbReference>
<dbReference type="SUPFAM" id="SSF55486">
    <property type="entry name" value="Metalloproteases ('zincins'), catalytic domain"/>
    <property type="match status" value="1"/>
</dbReference>
<feature type="domain" description="Peptidase M13 N-terminal" evidence="10">
    <location>
        <begin position="56"/>
        <end position="446"/>
    </location>
</feature>
<evidence type="ECO:0000259" key="10">
    <source>
        <dbReference type="Pfam" id="PF05649"/>
    </source>
</evidence>
<protein>
    <submittedName>
        <fullName evidence="11">Endothelin-converting enzyme 1</fullName>
    </submittedName>
</protein>
<evidence type="ECO:0000259" key="9">
    <source>
        <dbReference type="Pfam" id="PF01431"/>
    </source>
</evidence>
<dbReference type="AlphaFoldDB" id="A0AAD8F9T2"/>
<reference evidence="11" key="2">
    <citation type="submission" date="2023-04" db="EMBL/GenBank/DDBJ databases">
        <authorList>
            <person name="Bu L."/>
            <person name="Lu L."/>
            <person name="Laidemitt M.R."/>
            <person name="Zhang S.M."/>
            <person name="Mutuku M."/>
            <person name="Mkoji G."/>
            <person name="Steinauer M."/>
            <person name="Loker E.S."/>
        </authorList>
    </citation>
    <scope>NUCLEOTIDE SEQUENCE</scope>
    <source>
        <strain evidence="11">KasaAsao</strain>
        <tissue evidence="11">Whole Snail</tissue>
    </source>
</reference>
<dbReference type="CDD" id="cd08662">
    <property type="entry name" value="M13"/>
    <property type="match status" value="1"/>
</dbReference>
<feature type="chain" id="PRO_5042183356" evidence="8">
    <location>
        <begin position="23"/>
        <end position="705"/>
    </location>
</feature>
<gene>
    <name evidence="11" type="ORF">Bpfe_014036</name>
</gene>
<evidence type="ECO:0000256" key="2">
    <source>
        <dbReference type="ARBA" id="ARBA00007357"/>
    </source>
</evidence>
<dbReference type="InterPro" id="IPR000718">
    <property type="entry name" value="Peptidase_M13"/>
</dbReference>
<keyword evidence="4" id="KW-0479">Metal-binding</keyword>
<dbReference type="GO" id="GO:0046872">
    <property type="term" value="F:metal ion binding"/>
    <property type="evidence" value="ECO:0007669"/>
    <property type="project" value="UniProtKB-KW"/>
</dbReference>
<sequence>MPSLKMCIVFALLSYHVTCAIGFYLAQNNKQTACQTDECINTSQQIASMMDTSVDPCEDMYQFSCGGWLRNNPLPEKQSRWIVMDTMKSKINEQLIQLLQSDDVTFKGHNSTAIRKLKILYKTCMDTDSIESQGFKPLIKLIDDLGSWTVSPTPGGWNRQHWSLQKALEKSHYLWGTSLWSTYIYKDSKNGSRNILYIKQSGLLDSDHLSTYDTPEYKALFVNATSSLGVALGGQEETARTKMDQVFEFEKKLSKIFIPKEELVNPFKTYNKMTLREFQTLLGSWINIEKYFTAIAGQNFLTQDDDIIVETPKYFQKLKNVIVKTDKEVLANYITYNFILAAHDYFPSKESSFIKRIAKEERSVSTGNPRASKCVELSTNQMGFAVSALYVENHFSSENLAKVAIILDDIEHQFVQNLHVTDWIDSQTKLKLIQKAKSMTNQIGHPDWITDPIKLDKEFEDLDVVEGELLENYVRIARFKADKEIQAYRSAPKETWHVYPHAVNAYYVAQDNEITVLAGILQEPVVSPSYPDAYMYGSIGMILGHELIHGFDDSGRLYDAIGNLKETWSTGAAKKFETKSKCLIKQFDSYTVQGKNLSGLLTLGENIADNGGVKLAYRAYKDGIKSKHSLPNLNLTEDQLYFVGMSQFWCGHYDAEYEIQSIRSDSHAHSRYRVLGSMANSRDFARAFKCSEKSTLNPKNKCSVW</sequence>
<keyword evidence="3" id="KW-0645">Protease</keyword>
<dbReference type="PANTHER" id="PTHR11733:SF167">
    <property type="entry name" value="FI17812P1-RELATED"/>
    <property type="match status" value="1"/>
</dbReference>
<comment type="caution">
    <text evidence="11">The sequence shown here is derived from an EMBL/GenBank/DDBJ whole genome shotgun (WGS) entry which is preliminary data.</text>
</comment>
<evidence type="ECO:0000256" key="7">
    <source>
        <dbReference type="ARBA" id="ARBA00023049"/>
    </source>
</evidence>
<dbReference type="PROSITE" id="PS51885">
    <property type="entry name" value="NEPRILYSIN"/>
    <property type="match status" value="1"/>
</dbReference>
<dbReference type="InterPro" id="IPR024079">
    <property type="entry name" value="MetalloPept_cat_dom_sf"/>
</dbReference>
<dbReference type="PRINTS" id="PR00786">
    <property type="entry name" value="NEPRILYSIN"/>
</dbReference>
<dbReference type="PANTHER" id="PTHR11733">
    <property type="entry name" value="ZINC METALLOPROTEASE FAMILY M13 NEPRILYSIN-RELATED"/>
    <property type="match status" value="1"/>
</dbReference>
<dbReference type="InterPro" id="IPR018497">
    <property type="entry name" value="Peptidase_M13_C"/>
</dbReference>
<evidence type="ECO:0000256" key="4">
    <source>
        <dbReference type="ARBA" id="ARBA00022723"/>
    </source>
</evidence>
<evidence type="ECO:0000256" key="3">
    <source>
        <dbReference type="ARBA" id="ARBA00022670"/>
    </source>
</evidence>
<dbReference type="GO" id="GO:0004222">
    <property type="term" value="F:metalloendopeptidase activity"/>
    <property type="evidence" value="ECO:0007669"/>
    <property type="project" value="InterPro"/>
</dbReference>
<keyword evidence="7" id="KW-0482">Metalloprotease</keyword>
<evidence type="ECO:0000256" key="6">
    <source>
        <dbReference type="ARBA" id="ARBA00022833"/>
    </source>
</evidence>
<evidence type="ECO:0000256" key="5">
    <source>
        <dbReference type="ARBA" id="ARBA00022801"/>
    </source>
</evidence>
<keyword evidence="8" id="KW-0732">Signal</keyword>
<dbReference type="EMBL" id="JASAOG010000061">
    <property type="protein sequence ID" value="KAK0056540.1"/>
    <property type="molecule type" value="Genomic_DNA"/>
</dbReference>
<dbReference type="Pfam" id="PF01431">
    <property type="entry name" value="Peptidase_M13"/>
    <property type="match status" value="1"/>
</dbReference>
<comment type="cofactor">
    <cofactor evidence="1">
        <name>Zn(2+)</name>
        <dbReference type="ChEBI" id="CHEBI:29105"/>
    </cofactor>
</comment>
<reference evidence="11" key="1">
    <citation type="journal article" date="2023" name="PLoS Negl. Trop. Dis.">
        <title>A genome sequence for Biomphalaria pfeifferi, the major vector snail for the human-infecting parasite Schistosoma mansoni.</title>
        <authorList>
            <person name="Bu L."/>
            <person name="Lu L."/>
            <person name="Laidemitt M.R."/>
            <person name="Zhang S.M."/>
            <person name="Mutuku M."/>
            <person name="Mkoji G."/>
            <person name="Steinauer M."/>
            <person name="Loker E.S."/>
        </authorList>
    </citation>
    <scope>NUCLEOTIDE SEQUENCE</scope>
    <source>
        <strain evidence="11">KasaAsao</strain>
    </source>
</reference>
<accession>A0AAD8F9T2</accession>
<dbReference type="GO" id="GO:0016485">
    <property type="term" value="P:protein processing"/>
    <property type="evidence" value="ECO:0007669"/>
    <property type="project" value="TreeGrafter"/>
</dbReference>
<comment type="similarity">
    <text evidence="2">Belongs to the peptidase M13 family.</text>
</comment>
<dbReference type="Pfam" id="PF05649">
    <property type="entry name" value="Peptidase_M13_N"/>
    <property type="match status" value="1"/>
</dbReference>
<keyword evidence="12" id="KW-1185">Reference proteome</keyword>
<feature type="domain" description="Peptidase M13 C-terminal" evidence="9">
    <location>
        <begin position="504"/>
        <end position="704"/>
    </location>
</feature>
<proteinExistence type="inferred from homology"/>
<keyword evidence="5" id="KW-0378">Hydrolase</keyword>
<name>A0AAD8F9T2_BIOPF</name>
<evidence type="ECO:0000313" key="12">
    <source>
        <dbReference type="Proteomes" id="UP001233172"/>
    </source>
</evidence>
<evidence type="ECO:0000256" key="8">
    <source>
        <dbReference type="SAM" id="SignalP"/>
    </source>
</evidence>
<dbReference type="Proteomes" id="UP001233172">
    <property type="component" value="Unassembled WGS sequence"/>
</dbReference>
<organism evidence="11 12">
    <name type="scientific">Biomphalaria pfeifferi</name>
    <name type="common">Bloodfluke planorb</name>
    <name type="synonym">Freshwater snail</name>
    <dbReference type="NCBI Taxonomy" id="112525"/>
    <lineage>
        <taxon>Eukaryota</taxon>
        <taxon>Metazoa</taxon>
        <taxon>Spiralia</taxon>
        <taxon>Lophotrochozoa</taxon>
        <taxon>Mollusca</taxon>
        <taxon>Gastropoda</taxon>
        <taxon>Heterobranchia</taxon>
        <taxon>Euthyneura</taxon>
        <taxon>Panpulmonata</taxon>
        <taxon>Hygrophila</taxon>
        <taxon>Lymnaeoidea</taxon>
        <taxon>Planorbidae</taxon>
        <taxon>Biomphalaria</taxon>
    </lineage>
</organism>
<evidence type="ECO:0000313" key="11">
    <source>
        <dbReference type="EMBL" id="KAK0056540.1"/>
    </source>
</evidence>
<dbReference type="Gene3D" id="3.40.390.10">
    <property type="entry name" value="Collagenase (Catalytic Domain)"/>
    <property type="match status" value="1"/>
</dbReference>
<feature type="signal peptide" evidence="8">
    <location>
        <begin position="1"/>
        <end position="22"/>
    </location>
</feature>